<reference evidence="4" key="1">
    <citation type="submission" date="2016-10" db="EMBL/GenBank/DDBJ databases">
        <authorList>
            <person name="Varghese N."/>
            <person name="Submissions S."/>
        </authorList>
    </citation>
    <scope>NUCLEOTIDE SEQUENCE [LARGE SCALE GENOMIC DNA]</scope>
    <source>
        <strain evidence="4">CGMCC 4.6858</strain>
    </source>
</reference>
<organism evidence="3 4">
    <name type="scientific">Nocardioides lianchengensis</name>
    <dbReference type="NCBI Taxonomy" id="1045774"/>
    <lineage>
        <taxon>Bacteria</taxon>
        <taxon>Bacillati</taxon>
        <taxon>Actinomycetota</taxon>
        <taxon>Actinomycetes</taxon>
        <taxon>Propionibacteriales</taxon>
        <taxon>Nocardioidaceae</taxon>
        <taxon>Nocardioides</taxon>
    </lineage>
</organism>
<keyword evidence="2" id="KW-0812">Transmembrane</keyword>
<feature type="region of interest" description="Disordered" evidence="1">
    <location>
        <begin position="65"/>
        <end position="93"/>
    </location>
</feature>
<dbReference type="STRING" id="1045774.SAMN05421872_11899"/>
<dbReference type="Proteomes" id="UP000199034">
    <property type="component" value="Unassembled WGS sequence"/>
</dbReference>
<evidence type="ECO:0000313" key="4">
    <source>
        <dbReference type="Proteomes" id="UP000199034"/>
    </source>
</evidence>
<protein>
    <submittedName>
        <fullName evidence="3">Uncharacterized protein</fullName>
    </submittedName>
</protein>
<gene>
    <name evidence="3" type="ORF">SAMN05421872_11899</name>
</gene>
<sequence length="93" mass="10275">MGRRALTRQDATGAYPRGVEILLWLVPPVLVTAAAMCWVGWVGREGRGEVDRDVAARRLARALQHERPGRYAAPTPERDRSTGVAVRPSRRAS</sequence>
<keyword evidence="4" id="KW-1185">Reference proteome</keyword>
<evidence type="ECO:0000256" key="1">
    <source>
        <dbReference type="SAM" id="MobiDB-lite"/>
    </source>
</evidence>
<dbReference type="AlphaFoldDB" id="A0A1G7BP84"/>
<accession>A0A1G7BP84</accession>
<name>A0A1G7BP84_9ACTN</name>
<evidence type="ECO:0000313" key="3">
    <source>
        <dbReference type="EMBL" id="SDE28904.1"/>
    </source>
</evidence>
<keyword evidence="2" id="KW-0472">Membrane</keyword>
<dbReference type="EMBL" id="FMZM01000018">
    <property type="protein sequence ID" value="SDE28904.1"/>
    <property type="molecule type" value="Genomic_DNA"/>
</dbReference>
<proteinExistence type="predicted"/>
<evidence type="ECO:0000256" key="2">
    <source>
        <dbReference type="SAM" id="Phobius"/>
    </source>
</evidence>
<keyword evidence="2" id="KW-1133">Transmembrane helix</keyword>
<feature type="transmembrane region" description="Helical" evidence="2">
    <location>
        <begin position="21"/>
        <end position="41"/>
    </location>
</feature>